<dbReference type="Gene3D" id="1.10.443.10">
    <property type="entry name" value="Intergrase catalytic core"/>
    <property type="match status" value="1"/>
</dbReference>
<protein>
    <recommendedName>
        <fullName evidence="2">Tyr recombinase domain-containing protein</fullName>
    </recommendedName>
</protein>
<dbReference type="AlphaFoldDB" id="A0A7U6M5U2"/>
<reference evidence="3 4" key="1">
    <citation type="submission" date="2020-01" db="EMBL/GenBank/DDBJ databases">
        <title>Complete Genome Sequence of Pseudomonas putida Strain TS312, Harboring the HdtS type N-acyl-homoserine Lactone Synthase, Isolated from a Paper Mill.</title>
        <authorList>
            <person name="Hosoe A."/>
            <person name="Suenaga T."/>
            <person name="Sugi T."/>
            <person name="Izumi T."/>
            <person name="Nagai N."/>
            <person name="Terada A."/>
        </authorList>
    </citation>
    <scope>NUCLEOTIDE SEQUENCE [LARGE SCALE GENOMIC DNA]</scope>
    <source>
        <strain evidence="3 4">TS312</strain>
    </source>
</reference>
<dbReference type="GO" id="GO:0003677">
    <property type="term" value="F:DNA binding"/>
    <property type="evidence" value="ECO:0007669"/>
    <property type="project" value="InterPro"/>
</dbReference>
<evidence type="ECO:0000259" key="2">
    <source>
        <dbReference type="PROSITE" id="PS51898"/>
    </source>
</evidence>
<evidence type="ECO:0000313" key="3">
    <source>
        <dbReference type="EMBL" id="BBU46537.1"/>
    </source>
</evidence>
<dbReference type="Pfam" id="PF00589">
    <property type="entry name" value="Phage_integrase"/>
    <property type="match status" value="1"/>
</dbReference>
<dbReference type="InterPro" id="IPR013762">
    <property type="entry name" value="Integrase-like_cat_sf"/>
</dbReference>
<dbReference type="InterPro" id="IPR011010">
    <property type="entry name" value="DNA_brk_join_enz"/>
</dbReference>
<keyword evidence="1" id="KW-0233">DNA recombination</keyword>
<dbReference type="EMBL" id="AP022324">
    <property type="protein sequence ID" value="BBU46537.1"/>
    <property type="molecule type" value="Genomic_DNA"/>
</dbReference>
<evidence type="ECO:0000313" key="4">
    <source>
        <dbReference type="Proteomes" id="UP000464661"/>
    </source>
</evidence>
<dbReference type="Proteomes" id="UP000464661">
    <property type="component" value="Chromosome"/>
</dbReference>
<accession>A0A7U6M5U2</accession>
<name>A0A7U6M5U2_PSEPU</name>
<evidence type="ECO:0000256" key="1">
    <source>
        <dbReference type="ARBA" id="ARBA00023172"/>
    </source>
</evidence>
<dbReference type="InterPro" id="IPR002104">
    <property type="entry name" value="Integrase_catalytic"/>
</dbReference>
<dbReference type="PROSITE" id="PS51898">
    <property type="entry name" value="TYR_RECOMBINASE"/>
    <property type="match status" value="1"/>
</dbReference>
<dbReference type="GO" id="GO:0015074">
    <property type="term" value="P:DNA integration"/>
    <property type="evidence" value="ECO:0007669"/>
    <property type="project" value="InterPro"/>
</dbReference>
<dbReference type="SUPFAM" id="SSF56349">
    <property type="entry name" value="DNA breaking-rejoining enzymes"/>
    <property type="match status" value="1"/>
</dbReference>
<feature type="domain" description="Tyr recombinase" evidence="2">
    <location>
        <begin position="290"/>
        <end position="497"/>
    </location>
</feature>
<gene>
    <name evidence="3" type="ORF">PPTS312_44520</name>
</gene>
<sequence>MQGADAALSLAENKSLLEKRWVTLGSVYRIFGDRRVSQLSVLRDDVWDFRLEGLGYRIDFCALVGGTGDKYLPLVIMLKIIAYCMLKDYALIDRAPRTVYNILYGSKPFVRWLVKRKCLITDHHGGWFSLPGELSADDFYDYIVSVASSKLHDNTKHDRVRLLLEWWRNSGDEQKIPSFLKLKSDPFAGKKLKDFRGFDDTSDVQDPEEDDDTSGWQAIPLEYAFPLANAAIDYIEKYSEPLIQYHQVVNEGVLSGKDSSIVSRGSVVKACAARGIEFDDLAFGLPFDLVFTKYASPSDPSKFTYRMDRRAAMQCLAHIKRAAIIIILYTTGMRSREIRNLEVGCCVPDTSLGVDEFFRLTLIVRKTSKEYYQGQVISLPVPKITYLAVKVLEKLGTLNRRENILVSPLQANEKSDHVSNQVTSTTIGNYVKAFAKDVGMAYEPHPHQFRKTIAGWFVLNSPVLGPLLVMRLFSHTSIAMTEMYLKNNPLIIKARQDILLEQSLKIIKGIGESAQSGKLAGVTGERIKHSLREDPIFKGLTGDVLGATMEEYLLERAKHGNMHFLLTPMAVCVFDPSDETAKPCAKTIPVNSLDCGDMSNGLPLVGNCVGLSCDHCLITKCQAPLIEQSLSFYSDLINGAVQEDYSQNLHVMDSAYEFVKTYTPVVELMK</sequence>
<dbReference type="GO" id="GO:0006310">
    <property type="term" value="P:DNA recombination"/>
    <property type="evidence" value="ECO:0007669"/>
    <property type="project" value="UniProtKB-KW"/>
</dbReference>
<proteinExistence type="predicted"/>
<organism evidence="3 4">
    <name type="scientific">Pseudomonas putida</name>
    <name type="common">Arthrobacter siderocapsulatus</name>
    <dbReference type="NCBI Taxonomy" id="303"/>
    <lineage>
        <taxon>Bacteria</taxon>
        <taxon>Pseudomonadati</taxon>
        <taxon>Pseudomonadota</taxon>
        <taxon>Gammaproteobacteria</taxon>
        <taxon>Pseudomonadales</taxon>
        <taxon>Pseudomonadaceae</taxon>
        <taxon>Pseudomonas</taxon>
    </lineage>
</organism>
<dbReference type="RefSeq" id="WP_161990113.1">
    <property type="nucleotide sequence ID" value="NZ_AP022324.1"/>
</dbReference>